<dbReference type="RefSeq" id="WP_069669105.1">
    <property type="nucleotide sequence ID" value="NZ_JAPFIQ010000017.1"/>
</dbReference>
<name>A0A178J726_9VIBR</name>
<dbReference type="Proteomes" id="UP000094761">
    <property type="component" value="Unassembled WGS sequence"/>
</dbReference>
<evidence type="ECO:0000313" key="1">
    <source>
        <dbReference type="EMBL" id="OAM97943.1"/>
    </source>
</evidence>
<comment type="caution">
    <text evidence="1">The sequence shown here is derived from an EMBL/GenBank/DDBJ whole genome shotgun (WGS) entry which is preliminary data.</text>
</comment>
<dbReference type="PANTHER" id="PTHR33383">
    <property type="entry name" value="MEMBRANE PROTEIN INSERTION EFFICIENCY FACTOR-RELATED"/>
    <property type="match status" value="1"/>
</dbReference>
<reference evidence="1 2" key="1">
    <citation type="submission" date="2016-03" db="EMBL/GenBank/DDBJ databases">
        <title>Draft genome sequence of the Vibrio tubiashii subs. europaeus.</title>
        <authorList>
            <person name="Spinard E."/>
            <person name="Dubert J."/>
            <person name="Nelson D.R."/>
            <person name="Barja J.L."/>
        </authorList>
    </citation>
    <scope>NUCLEOTIDE SEQUENCE [LARGE SCALE GENOMIC DNA]</scope>
    <source>
        <strain evidence="2">PP-638</strain>
    </source>
</reference>
<evidence type="ECO:0000313" key="2">
    <source>
        <dbReference type="Proteomes" id="UP000094761"/>
    </source>
</evidence>
<proteinExistence type="predicted"/>
<protein>
    <submittedName>
        <fullName evidence="1">Alpha-hemolysin</fullName>
    </submittedName>
</protein>
<dbReference type="PANTHER" id="PTHR33383:SF1">
    <property type="entry name" value="MEMBRANE PROTEIN INSERTION EFFICIENCY FACTOR-RELATED"/>
    <property type="match status" value="1"/>
</dbReference>
<dbReference type="AlphaFoldDB" id="A0A178J726"/>
<dbReference type="GeneID" id="78078145"/>
<accession>A0A178J726</accession>
<sequence length="74" mass="8570">MLKFISLKLIHRYQKSGGSKQLLNIECNFEPTCSEYTKQCIEKYGAIKGWRLGLARIKRCNQPNLVEKIVDEVP</sequence>
<dbReference type="NCBIfam" id="TIGR00278">
    <property type="entry name" value="membrane protein insertion efficiency factor YidD"/>
    <property type="match status" value="1"/>
</dbReference>
<dbReference type="OrthoDB" id="9156153at2"/>
<organism evidence="1 2">
    <name type="scientific">Vibrio europaeus</name>
    <dbReference type="NCBI Taxonomy" id="300876"/>
    <lineage>
        <taxon>Bacteria</taxon>
        <taxon>Pseudomonadati</taxon>
        <taxon>Pseudomonadota</taxon>
        <taxon>Gammaproteobacteria</taxon>
        <taxon>Vibrionales</taxon>
        <taxon>Vibrionaceae</taxon>
        <taxon>Vibrio</taxon>
        <taxon>Vibrio oreintalis group</taxon>
    </lineage>
</organism>
<dbReference type="InterPro" id="IPR002696">
    <property type="entry name" value="Membr_insert_effic_factor_YidD"/>
</dbReference>
<dbReference type="EMBL" id="LUAX01000007">
    <property type="protein sequence ID" value="OAM97943.1"/>
    <property type="molecule type" value="Genomic_DNA"/>
</dbReference>
<dbReference type="Pfam" id="PF01809">
    <property type="entry name" value="YidD"/>
    <property type="match status" value="1"/>
</dbReference>
<dbReference type="SMART" id="SM01234">
    <property type="entry name" value="Haemolytic"/>
    <property type="match status" value="1"/>
</dbReference>
<gene>
    <name evidence="1" type="ORF">AZ468_20670</name>
</gene>